<keyword evidence="2" id="KW-1185">Reference proteome</keyword>
<proteinExistence type="predicted"/>
<accession>A0A3A8ANH7</accession>
<dbReference type="OrthoDB" id="7867040at2"/>
<protein>
    <submittedName>
        <fullName evidence="1">Uncharacterized protein</fullName>
    </submittedName>
</protein>
<evidence type="ECO:0000313" key="2">
    <source>
        <dbReference type="Proteomes" id="UP000246132"/>
    </source>
</evidence>
<sequence>MSAPLDIGHLSPARPLIGPAERLVVDGLRQWTSGTAAGDKPLLALFKRELTETQARTAAVALEQFATALGLCAVCPLRAANTGPCDLSRDEMLILGLVSAIQNGDSEAAELCLRALTCSSRCDAVALAAGEFALIMRSLGKTLLPMPARRIHGALDTSAHRGRPLAARLH</sequence>
<dbReference type="EMBL" id="QFWV02000002">
    <property type="protein sequence ID" value="RKF08234.1"/>
    <property type="molecule type" value="Genomic_DNA"/>
</dbReference>
<dbReference type="AlphaFoldDB" id="A0A3A8ANH7"/>
<reference evidence="1 2" key="1">
    <citation type="journal article" date="2018" name="Int. J. Syst. Bacteriol.">
        <title>Oceaniradius stylonemae gen. nov., sp. nov., isolated from a red alga, Stylonema cornu-cervi.</title>
        <authorList>
            <person name="Jeong S."/>
        </authorList>
    </citation>
    <scope>NUCLEOTIDE SEQUENCE [LARGE SCALE GENOMIC DNA]</scope>
    <source>
        <strain evidence="1 2">StC1</strain>
    </source>
</reference>
<evidence type="ECO:0000313" key="1">
    <source>
        <dbReference type="EMBL" id="RKF08234.1"/>
    </source>
</evidence>
<organism evidence="1 2">
    <name type="scientific">Oceaniradius stylonematis</name>
    <dbReference type="NCBI Taxonomy" id="2184161"/>
    <lineage>
        <taxon>Bacteria</taxon>
        <taxon>Pseudomonadati</taxon>
        <taxon>Pseudomonadota</taxon>
        <taxon>Alphaproteobacteria</taxon>
        <taxon>Hyphomicrobiales</taxon>
        <taxon>Ahrensiaceae</taxon>
        <taxon>Oceaniradius</taxon>
    </lineage>
</organism>
<comment type="caution">
    <text evidence="1">The sequence shown here is derived from an EMBL/GenBank/DDBJ whole genome shotgun (WGS) entry which is preliminary data.</text>
</comment>
<name>A0A3A8ANH7_9HYPH</name>
<dbReference type="RefSeq" id="WP_109767079.1">
    <property type="nucleotide sequence ID" value="NZ_QFWV02000002.1"/>
</dbReference>
<gene>
    <name evidence="1" type="ORF">DEM25_002755</name>
</gene>
<dbReference type="Proteomes" id="UP000246132">
    <property type="component" value="Unassembled WGS sequence"/>
</dbReference>